<comment type="caution">
    <text evidence="1">The sequence shown here is derived from an EMBL/GenBank/DDBJ whole genome shotgun (WGS) entry which is preliminary data.</text>
</comment>
<organism evidence="1 2">
    <name type="scientific">Acinetobacter dispersus</name>
    <dbReference type="NCBI Taxonomy" id="70348"/>
    <lineage>
        <taxon>Bacteria</taxon>
        <taxon>Pseudomonadati</taxon>
        <taxon>Pseudomonadota</taxon>
        <taxon>Gammaproteobacteria</taxon>
        <taxon>Moraxellales</taxon>
        <taxon>Moraxellaceae</taxon>
        <taxon>Acinetobacter</taxon>
    </lineage>
</organism>
<evidence type="ECO:0000313" key="2">
    <source>
        <dbReference type="Proteomes" id="UP000013261"/>
    </source>
</evidence>
<reference evidence="1 2" key="1">
    <citation type="submission" date="2013-02" db="EMBL/GenBank/DDBJ databases">
        <title>The Genome Sequence of Acinetobacter sp. ANC 4105.</title>
        <authorList>
            <consortium name="The Broad Institute Genome Sequencing Platform"/>
            <consortium name="The Broad Institute Genome Sequencing Center for Infectious Disease"/>
            <person name="Cerqueira G."/>
            <person name="Feldgarden M."/>
            <person name="Courvalin P."/>
            <person name="Perichon B."/>
            <person name="Grillot-Courvalin C."/>
            <person name="Clermont D."/>
            <person name="Rocha E."/>
            <person name="Yoon E.-J."/>
            <person name="Nemec A."/>
            <person name="Walker B."/>
            <person name="Young S.K."/>
            <person name="Zeng Q."/>
            <person name="Gargeya S."/>
            <person name="Fitzgerald M."/>
            <person name="Haas B."/>
            <person name="Abouelleil A."/>
            <person name="Alvarado L."/>
            <person name="Arachchi H.M."/>
            <person name="Berlin A.M."/>
            <person name="Chapman S.B."/>
            <person name="Dewar J."/>
            <person name="Goldberg J."/>
            <person name="Griggs A."/>
            <person name="Gujja S."/>
            <person name="Hansen M."/>
            <person name="Howarth C."/>
            <person name="Imamovic A."/>
            <person name="Larimer J."/>
            <person name="McCowan C."/>
            <person name="Murphy C."/>
            <person name="Neiman D."/>
            <person name="Pearson M."/>
            <person name="Priest M."/>
            <person name="Roberts A."/>
            <person name="Saif S."/>
            <person name="Shea T."/>
            <person name="Sisk P."/>
            <person name="Sykes S."/>
            <person name="Wortman J."/>
            <person name="Nusbaum C."/>
            <person name="Birren B."/>
        </authorList>
    </citation>
    <scope>NUCLEOTIDE SEQUENCE [LARGE SCALE GENOMIC DNA]</scope>
    <source>
        <strain evidence="1 2">ANC 4105</strain>
    </source>
</reference>
<dbReference type="Proteomes" id="UP000013261">
    <property type="component" value="Unassembled WGS sequence"/>
</dbReference>
<sequence>MKIILFVFCIGGLIACTPKNYYLKPEVNGQVFDSRTKAPITNAEGYIGYDLGLDESKKIKTDHTGSFKITPRAESYYIFAPNLKKMSNSAPQIYINFKGYLTKTYDYSNGKPLEDIKENPGARILEKIDVGIIYLEPEK</sequence>
<gene>
    <name evidence="1" type="ORF">F904_00726</name>
</gene>
<dbReference type="eggNOG" id="ENOG5031RG3">
    <property type="taxonomic scope" value="Bacteria"/>
</dbReference>
<dbReference type="OrthoDB" id="6713561at2"/>
<evidence type="ECO:0008006" key="3">
    <source>
        <dbReference type="Google" id="ProtNLM"/>
    </source>
</evidence>
<dbReference type="PROSITE" id="PS51257">
    <property type="entry name" value="PROKAR_LIPOPROTEIN"/>
    <property type="match status" value="1"/>
</dbReference>
<dbReference type="AlphaFoldDB" id="N9MN57"/>
<keyword evidence="2" id="KW-1185">Reference proteome</keyword>
<protein>
    <recommendedName>
        <fullName evidence="3">Lipoprotein</fullName>
    </recommendedName>
</protein>
<dbReference type="EMBL" id="APRL01000007">
    <property type="protein sequence ID" value="ENW94755.1"/>
    <property type="molecule type" value="Genomic_DNA"/>
</dbReference>
<evidence type="ECO:0000313" key="1">
    <source>
        <dbReference type="EMBL" id="ENW94755.1"/>
    </source>
</evidence>
<proteinExistence type="predicted"/>
<name>N9MN57_9GAMM</name>
<dbReference type="HOGENOM" id="CLU_151103_0_0_6"/>
<accession>N9MN57</accession>
<dbReference type="RefSeq" id="WP_005185104.1">
    <property type="nucleotide sequence ID" value="NZ_KB850049.1"/>
</dbReference>